<keyword evidence="2" id="KW-0762">Sugar transport</keyword>
<dbReference type="InterPro" id="IPR036542">
    <property type="entry name" value="PTS_IIA_lac/cel_sf"/>
</dbReference>
<comment type="caution">
    <text evidence="8">The sequence shown here is derived from an EMBL/GenBank/DDBJ whole genome shotgun (WGS) entry which is preliminary data.</text>
</comment>
<evidence type="ECO:0000313" key="9">
    <source>
        <dbReference type="Proteomes" id="UP000191448"/>
    </source>
</evidence>
<evidence type="ECO:0000256" key="7">
    <source>
        <dbReference type="PROSITE-ProRule" id="PRU00418"/>
    </source>
</evidence>
<dbReference type="Gene3D" id="1.20.58.80">
    <property type="entry name" value="Phosphotransferase system, lactose/cellobiose-type IIA subunit"/>
    <property type="match status" value="1"/>
</dbReference>
<name>A0A1V4SRU1_9CLOT</name>
<dbReference type="Proteomes" id="UP000191448">
    <property type="component" value="Unassembled WGS sequence"/>
</dbReference>
<dbReference type="PANTHER" id="PTHR34382">
    <property type="entry name" value="PTS SYSTEM N,N'-DIACETYLCHITOBIOSE-SPECIFIC EIIA COMPONENT"/>
    <property type="match status" value="1"/>
</dbReference>
<dbReference type="GO" id="GO:0046872">
    <property type="term" value="F:metal ion binding"/>
    <property type="evidence" value="ECO:0007669"/>
    <property type="project" value="UniProtKB-KW"/>
</dbReference>
<evidence type="ECO:0000313" key="8">
    <source>
        <dbReference type="EMBL" id="OPX46574.1"/>
    </source>
</evidence>
<dbReference type="AlphaFoldDB" id="A0A1V4SRU1"/>
<dbReference type="PIRSF" id="PIRSF000699">
    <property type="entry name" value="PTS_IILac_III"/>
    <property type="match status" value="1"/>
</dbReference>
<dbReference type="PROSITE" id="PS51095">
    <property type="entry name" value="PTS_EIIA_TYPE_3"/>
    <property type="match status" value="1"/>
</dbReference>
<dbReference type="InterPro" id="IPR003188">
    <property type="entry name" value="PTS_IIA_lac/cel"/>
</dbReference>
<feature type="active site" description="Tele-phosphohistidine intermediate" evidence="5">
    <location>
        <position position="78"/>
    </location>
</feature>
<evidence type="ECO:0000256" key="6">
    <source>
        <dbReference type="PIRSR" id="PIRSR000699-2"/>
    </source>
</evidence>
<keyword evidence="6" id="KW-0460">Magnesium</keyword>
<dbReference type="RefSeq" id="WP_080023979.1">
    <property type="nucleotide sequence ID" value="NZ_LTAY01000081.1"/>
</dbReference>
<dbReference type="EC" id="2.7.1.-" evidence="8"/>
<dbReference type="EMBL" id="LTAY01000081">
    <property type="protein sequence ID" value="OPX46574.1"/>
    <property type="molecule type" value="Genomic_DNA"/>
</dbReference>
<dbReference type="GO" id="GO:0009401">
    <property type="term" value="P:phosphoenolpyruvate-dependent sugar phosphotransferase system"/>
    <property type="evidence" value="ECO:0007669"/>
    <property type="project" value="UniProtKB-KW"/>
</dbReference>
<proteinExistence type="predicted"/>
<dbReference type="OrthoDB" id="389577at2"/>
<sequence length="107" mass="12031">MSQLELDIMNLISIAGDSKGKAFEALKKVKTMDFEGAKKLLEESRQLDLDAHKIQTKLITDELDPEKESQAVSLLMVHAQDHYMSSQLARDLIETLIEVFEVQGGNK</sequence>
<evidence type="ECO:0000256" key="5">
    <source>
        <dbReference type="PIRSR" id="PIRSR000699-1"/>
    </source>
</evidence>
<dbReference type="Pfam" id="PF02255">
    <property type="entry name" value="PTS_IIA"/>
    <property type="match status" value="1"/>
</dbReference>
<evidence type="ECO:0000256" key="3">
    <source>
        <dbReference type="ARBA" id="ARBA00022679"/>
    </source>
</evidence>
<comment type="cofactor">
    <cofactor evidence="6">
        <name>Mg(2+)</name>
        <dbReference type="ChEBI" id="CHEBI:18420"/>
    </cofactor>
    <text evidence="6">Binds 1 Mg(2+) ion per trimer.</text>
</comment>
<keyword evidence="6" id="KW-0479">Metal-binding</keyword>
<evidence type="ECO:0000256" key="1">
    <source>
        <dbReference type="ARBA" id="ARBA00022448"/>
    </source>
</evidence>
<gene>
    <name evidence="8" type="primary">chbA_2</name>
    <name evidence="8" type="ORF">CLTHE_27950</name>
</gene>
<dbReference type="GO" id="GO:0016740">
    <property type="term" value="F:transferase activity"/>
    <property type="evidence" value="ECO:0007669"/>
    <property type="project" value="UniProtKB-KW"/>
</dbReference>
<feature type="modified residue" description="Phosphohistidine; by HPr" evidence="7">
    <location>
        <position position="78"/>
    </location>
</feature>
<evidence type="ECO:0000256" key="4">
    <source>
        <dbReference type="ARBA" id="ARBA00022683"/>
    </source>
</evidence>
<keyword evidence="4" id="KW-0598">Phosphotransferase system</keyword>
<organism evidence="8 9">
    <name type="scientific">Clostridium thermobutyricum DSM 4928</name>
    <dbReference type="NCBI Taxonomy" id="1121339"/>
    <lineage>
        <taxon>Bacteria</taxon>
        <taxon>Bacillati</taxon>
        <taxon>Bacillota</taxon>
        <taxon>Clostridia</taxon>
        <taxon>Eubacteriales</taxon>
        <taxon>Clostridiaceae</taxon>
        <taxon>Clostridium</taxon>
    </lineage>
</organism>
<dbReference type="PANTHER" id="PTHR34382:SF7">
    <property type="entry name" value="PTS SYSTEM N,N'-DIACETYLCHITOBIOSE-SPECIFIC EIIA COMPONENT"/>
    <property type="match status" value="1"/>
</dbReference>
<keyword evidence="1" id="KW-0813">Transport</keyword>
<reference evidence="8 9" key="1">
    <citation type="submission" date="2016-02" db="EMBL/GenBank/DDBJ databases">
        <title>Genome sequence of Clostridium thermobutyricum DSM 4928.</title>
        <authorList>
            <person name="Poehlein A."/>
            <person name="Daniel R."/>
        </authorList>
    </citation>
    <scope>NUCLEOTIDE SEQUENCE [LARGE SCALE GENOMIC DNA]</scope>
    <source>
        <strain evidence="8 9">DSM 4928</strain>
    </source>
</reference>
<evidence type="ECO:0000256" key="2">
    <source>
        <dbReference type="ARBA" id="ARBA00022597"/>
    </source>
</evidence>
<feature type="binding site" evidence="6">
    <location>
        <position position="81"/>
    </location>
    <ligand>
        <name>Mg(2+)</name>
        <dbReference type="ChEBI" id="CHEBI:18420"/>
        <note>ligand shared between all trimeric partners</note>
    </ligand>
</feature>
<accession>A0A1V4SRU1</accession>
<protein>
    <submittedName>
        <fullName evidence="8">N,N'-diacetylchitobiose-specific phosphotransferase enzyme IIA component</fullName>
        <ecNumber evidence="8">2.7.1.-</ecNumber>
    </submittedName>
</protein>
<dbReference type="SUPFAM" id="SSF46973">
    <property type="entry name" value="Enzyme IIa from lactose specific PTS, IIa-lac"/>
    <property type="match status" value="1"/>
</dbReference>
<keyword evidence="3 8" id="KW-0808">Transferase</keyword>